<evidence type="ECO:0000313" key="3">
    <source>
        <dbReference type="Proteomes" id="UP001152607"/>
    </source>
</evidence>
<keyword evidence="3" id="KW-1185">Reference proteome</keyword>
<gene>
    <name evidence="2" type="ORF">PDIGIT_LOCUS8956</name>
</gene>
<reference evidence="2" key="1">
    <citation type="submission" date="2023-01" db="EMBL/GenBank/DDBJ databases">
        <authorList>
            <person name="Van Ghelder C."/>
            <person name="Rancurel C."/>
        </authorList>
    </citation>
    <scope>NUCLEOTIDE SEQUENCE</scope>
    <source>
        <strain evidence="2">CNCM I-4278</strain>
    </source>
</reference>
<name>A0A9W4XLD3_9PLEO</name>
<keyword evidence="1" id="KW-0812">Transmembrane</keyword>
<proteinExistence type="predicted"/>
<dbReference type="EMBL" id="CAOQHR010000006">
    <property type="protein sequence ID" value="CAI6335868.1"/>
    <property type="molecule type" value="Genomic_DNA"/>
</dbReference>
<dbReference type="AlphaFoldDB" id="A0A9W4XLD3"/>
<protein>
    <submittedName>
        <fullName evidence="2">Uncharacterized protein</fullName>
    </submittedName>
</protein>
<keyword evidence="1" id="KW-1133">Transmembrane helix</keyword>
<evidence type="ECO:0000256" key="1">
    <source>
        <dbReference type="SAM" id="Phobius"/>
    </source>
</evidence>
<feature type="transmembrane region" description="Helical" evidence="1">
    <location>
        <begin position="34"/>
        <end position="56"/>
    </location>
</feature>
<keyword evidence="1" id="KW-0472">Membrane</keyword>
<sequence length="132" mass="14611">MNMTFPWRALSTCPIWNVGCSTIDRSSTRSSVNVTFFLAILCLSLTVPLLSPWHLLCKQRGLAIGFSIDDKFTCNFDCDCLTLGCISCHSSLSCHVGKHSLFYCELKSTDNEGVVEGPLSTSDRLDNYVCTQ</sequence>
<comment type="caution">
    <text evidence="2">The sequence shown here is derived from an EMBL/GenBank/DDBJ whole genome shotgun (WGS) entry which is preliminary data.</text>
</comment>
<dbReference type="Proteomes" id="UP001152607">
    <property type="component" value="Unassembled WGS sequence"/>
</dbReference>
<evidence type="ECO:0000313" key="2">
    <source>
        <dbReference type="EMBL" id="CAI6335868.1"/>
    </source>
</evidence>
<organism evidence="2 3">
    <name type="scientific">Periconia digitata</name>
    <dbReference type="NCBI Taxonomy" id="1303443"/>
    <lineage>
        <taxon>Eukaryota</taxon>
        <taxon>Fungi</taxon>
        <taxon>Dikarya</taxon>
        <taxon>Ascomycota</taxon>
        <taxon>Pezizomycotina</taxon>
        <taxon>Dothideomycetes</taxon>
        <taxon>Pleosporomycetidae</taxon>
        <taxon>Pleosporales</taxon>
        <taxon>Massarineae</taxon>
        <taxon>Periconiaceae</taxon>
        <taxon>Periconia</taxon>
    </lineage>
</organism>
<accession>A0A9W4XLD3</accession>